<keyword evidence="2" id="KW-1185">Reference proteome</keyword>
<organism evidence="1 2">
    <name type="scientific">Candidatus Methanobinarius endosymbioticus</name>
    <dbReference type="NCBI Taxonomy" id="2006182"/>
    <lineage>
        <taxon>Archaea</taxon>
        <taxon>Methanobacteriati</taxon>
        <taxon>Methanobacteriota</taxon>
        <taxon>Methanomada group</taxon>
        <taxon>Methanobacteria</taxon>
        <taxon>Methanobacteriales</taxon>
        <taxon>Methanobacteriaceae</taxon>
        <taxon>Candidatus Methanobinarius</taxon>
    </lineage>
</organism>
<dbReference type="EMBL" id="NIZT01000008">
    <property type="protein sequence ID" value="RBQ24210.1"/>
    <property type="molecule type" value="Genomic_DNA"/>
</dbReference>
<reference evidence="1 2" key="1">
    <citation type="submission" date="2018-06" db="EMBL/GenBank/DDBJ databases">
        <title>Genomic insight into two independent archaeal endosymbiosis events.</title>
        <authorList>
            <person name="Lind A.E."/>
            <person name="Lewis W.H."/>
            <person name="Spang A."/>
            <person name="Guy L."/>
            <person name="Embley M.T."/>
            <person name="Ettema T.J.G."/>
        </authorList>
    </citation>
    <scope>NUCLEOTIDE SEQUENCE [LARGE SCALE GENOMIC DNA]</scope>
    <source>
        <strain evidence="1">NOE</strain>
    </source>
</reference>
<sequence>MVNKIDVEILGEGTIDNGSEKIPVENIYLMKNITTVDDKDYTDTEFALKFKNNKDYYKVKELGAFNIDLKNSSKTLKKCELFSPEDNIDTIKEFKGITRE</sequence>
<name>A0A366MEV6_9EURY</name>
<dbReference type="Proteomes" id="UP000253099">
    <property type="component" value="Unassembled WGS sequence"/>
</dbReference>
<evidence type="ECO:0000313" key="1">
    <source>
        <dbReference type="EMBL" id="RBQ24210.1"/>
    </source>
</evidence>
<dbReference type="AlphaFoldDB" id="A0A366MEV6"/>
<accession>A0A366MEV6</accession>
<proteinExistence type="predicted"/>
<comment type="caution">
    <text evidence="1">The sequence shown here is derived from an EMBL/GenBank/DDBJ whole genome shotgun (WGS) entry which is preliminary data.</text>
</comment>
<protein>
    <submittedName>
        <fullName evidence="1">Uncharacterized protein</fullName>
    </submittedName>
</protein>
<gene>
    <name evidence="1" type="ORF">ALNOE001_03220</name>
</gene>
<evidence type="ECO:0000313" key="2">
    <source>
        <dbReference type="Proteomes" id="UP000253099"/>
    </source>
</evidence>